<evidence type="ECO:0000256" key="1">
    <source>
        <dbReference type="SAM" id="MobiDB-lite"/>
    </source>
</evidence>
<name>A0A8P4GKU8_DICLA</name>
<keyword evidence="3" id="KW-1185">Reference proteome</keyword>
<accession>A0A8P4GKU8</accession>
<dbReference type="AlphaFoldDB" id="A0A8P4GKU8"/>
<reference evidence="2" key="2">
    <citation type="submission" date="2025-09" db="UniProtKB">
        <authorList>
            <consortium name="Ensembl"/>
        </authorList>
    </citation>
    <scope>IDENTIFICATION</scope>
</reference>
<dbReference type="Proteomes" id="UP000694389">
    <property type="component" value="Unassembled WGS sequence"/>
</dbReference>
<evidence type="ECO:0000313" key="3">
    <source>
        <dbReference type="Proteomes" id="UP000694389"/>
    </source>
</evidence>
<organism evidence="2 3">
    <name type="scientific">Dicentrarchus labrax</name>
    <name type="common">European seabass</name>
    <name type="synonym">Morone labrax</name>
    <dbReference type="NCBI Taxonomy" id="13489"/>
    <lineage>
        <taxon>Eukaryota</taxon>
        <taxon>Metazoa</taxon>
        <taxon>Chordata</taxon>
        <taxon>Craniata</taxon>
        <taxon>Vertebrata</taxon>
        <taxon>Euteleostomi</taxon>
        <taxon>Actinopterygii</taxon>
        <taxon>Neopterygii</taxon>
        <taxon>Teleostei</taxon>
        <taxon>Neoteleostei</taxon>
        <taxon>Acanthomorphata</taxon>
        <taxon>Eupercaria</taxon>
        <taxon>Moronidae</taxon>
        <taxon>Dicentrarchus</taxon>
    </lineage>
</organism>
<feature type="region of interest" description="Disordered" evidence="1">
    <location>
        <begin position="14"/>
        <end position="34"/>
    </location>
</feature>
<protein>
    <submittedName>
        <fullName evidence="2">Uncharacterized protein</fullName>
    </submittedName>
</protein>
<dbReference type="Ensembl" id="ENSDLAT00005079902.1">
    <property type="protein sequence ID" value="ENSDLAP00005083339.1"/>
    <property type="gene ID" value="ENSDLAG00005029480.1"/>
</dbReference>
<evidence type="ECO:0000313" key="2">
    <source>
        <dbReference type="Ensembl" id="ENSDLAP00005083339.1"/>
    </source>
</evidence>
<sequence length="71" mass="8291">MSIIYSAQAYISHIEPEKDDDRKRTKPCNAEPGCSIRNEVRRKTGREMKKEGIKKVCTTETEAMKKRQTCW</sequence>
<proteinExistence type="predicted"/>
<reference evidence="2" key="1">
    <citation type="submission" date="2025-08" db="UniProtKB">
        <authorList>
            <consortium name="Ensembl"/>
        </authorList>
    </citation>
    <scope>IDENTIFICATION</scope>
</reference>
<feature type="compositionally biased region" description="Basic and acidic residues" evidence="1">
    <location>
        <begin position="14"/>
        <end position="23"/>
    </location>
</feature>